<dbReference type="EMBL" id="JAARPH010000002">
    <property type="protein sequence ID" value="MBC1375304.1"/>
    <property type="molecule type" value="Genomic_DNA"/>
</dbReference>
<sequence length="380" mass="41744">MKKGILFSILLALALVISACGESPAEKAAKTPQGKFVQAIKNGANVPDQSTYTTSFAVTDIQMAKSDSSAQTLGILKDIKFSITSSTDKKADKAEAKLNITSTNNLFPISVDLDFLVDSKTGNTYIPLKTIVQPDESLLSYLDQVTGGMWSKINTEYPDLKNKYISSEELTSSLTGEGKAETAVDTKKFEAAAKNLNKKTTKLLDNYFSSLDQERFKEAKDGTVSVTLKNADFAKMCTDFAKLMDDEKVKADFKVLVESQGSESVTDFDASYTELQTNLEDASKKLKENKNTTIDMKVSLKSGKENTLDTLTLKTKIEEKSDGNSPESISFTTKTKAEKFVPIDDFPTKDQIISSEELNKIITEITTQMYGGMDLTESNY</sequence>
<name>A0A7X0ZHC6_9LIST</name>
<protein>
    <recommendedName>
        <fullName evidence="6">Lipoprotein</fullName>
    </recommendedName>
</protein>
<reference evidence="4 5" key="1">
    <citation type="submission" date="2020-03" db="EMBL/GenBank/DDBJ databases">
        <title>Soil Listeria distribution.</title>
        <authorList>
            <person name="Liao J."/>
            <person name="Wiedmann M."/>
        </authorList>
    </citation>
    <scope>NUCLEOTIDE SEQUENCE [LARGE SCALE GENOMIC DNA]</scope>
    <source>
        <strain evidence="3 5">FSL L7-0072</strain>
        <strain evidence="2 4">FSL L7-1699</strain>
    </source>
</reference>
<proteinExistence type="predicted"/>
<dbReference type="Proteomes" id="UP000558070">
    <property type="component" value="Unassembled WGS sequence"/>
</dbReference>
<keyword evidence="4" id="KW-1185">Reference proteome</keyword>
<dbReference type="AlphaFoldDB" id="A0A7X0ZHC6"/>
<dbReference type="EMBL" id="JAARZO010000002">
    <property type="protein sequence ID" value="MBC2287321.1"/>
    <property type="molecule type" value="Genomic_DNA"/>
</dbReference>
<dbReference type="PROSITE" id="PS51257">
    <property type="entry name" value="PROKAR_LIPOPROTEIN"/>
    <property type="match status" value="1"/>
</dbReference>
<keyword evidence="1" id="KW-0732">Signal</keyword>
<dbReference type="RefSeq" id="WP_185319254.1">
    <property type="nucleotide sequence ID" value="NZ_JAARPH010000002.1"/>
</dbReference>
<evidence type="ECO:0000256" key="1">
    <source>
        <dbReference type="SAM" id="SignalP"/>
    </source>
</evidence>
<evidence type="ECO:0000313" key="4">
    <source>
        <dbReference type="Proteomes" id="UP000518829"/>
    </source>
</evidence>
<accession>A0A7X0ZHC6</accession>
<comment type="caution">
    <text evidence="3">The sequence shown here is derived from an EMBL/GenBank/DDBJ whole genome shotgun (WGS) entry which is preliminary data.</text>
</comment>
<evidence type="ECO:0000313" key="5">
    <source>
        <dbReference type="Proteomes" id="UP000558070"/>
    </source>
</evidence>
<feature type="signal peptide" evidence="1">
    <location>
        <begin position="1"/>
        <end position="19"/>
    </location>
</feature>
<organism evidence="3 5">
    <name type="scientific">Listeria farberi</name>
    <dbReference type="NCBI Taxonomy" id="2713500"/>
    <lineage>
        <taxon>Bacteria</taxon>
        <taxon>Bacillati</taxon>
        <taxon>Bacillota</taxon>
        <taxon>Bacilli</taxon>
        <taxon>Bacillales</taxon>
        <taxon>Listeriaceae</taxon>
        <taxon>Listeria</taxon>
    </lineage>
</organism>
<gene>
    <name evidence="2" type="ORF">HB839_07200</name>
    <name evidence="3" type="ORF">HCB47_06820</name>
</gene>
<dbReference type="Proteomes" id="UP000518829">
    <property type="component" value="Unassembled WGS sequence"/>
</dbReference>
<evidence type="ECO:0008006" key="6">
    <source>
        <dbReference type="Google" id="ProtNLM"/>
    </source>
</evidence>
<evidence type="ECO:0000313" key="2">
    <source>
        <dbReference type="EMBL" id="MBC1375304.1"/>
    </source>
</evidence>
<feature type="chain" id="PRO_5039613994" description="Lipoprotein" evidence="1">
    <location>
        <begin position="20"/>
        <end position="380"/>
    </location>
</feature>
<evidence type="ECO:0000313" key="3">
    <source>
        <dbReference type="EMBL" id="MBC2287321.1"/>
    </source>
</evidence>